<dbReference type="GO" id="GO:0050577">
    <property type="term" value="F:GDP-L-fucose synthase activity"/>
    <property type="evidence" value="ECO:0007669"/>
    <property type="project" value="TreeGrafter"/>
</dbReference>
<reference evidence="1" key="1">
    <citation type="submission" date="2023-05" db="EMBL/GenBank/DDBJ databases">
        <authorList>
            <person name="Huff M."/>
        </authorList>
    </citation>
    <scope>NUCLEOTIDE SEQUENCE</scope>
</reference>
<dbReference type="Gene3D" id="3.90.25.10">
    <property type="entry name" value="UDP-galactose 4-epimerase, domain 1"/>
    <property type="match status" value="1"/>
</dbReference>
<evidence type="ECO:0000313" key="1">
    <source>
        <dbReference type="EMBL" id="CAI9761037.1"/>
    </source>
</evidence>
<dbReference type="PANTHER" id="PTHR43238">
    <property type="entry name" value="GDP-L-FUCOSE SYNTHASE"/>
    <property type="match status" value="1"/>
</dbReference>
<organism evidence="1 2">
    <name type="scientific">Fraxinus pennsylvanica</name>
    <dbReference type="NCBI Taxonomy" id="56036"/>
    <lineage>
        <taxon>Eukaryota</taxon>
        <taxon>Viridiplantae</taxon>
        <taxon>Streptophyta</taxon>
        <taxon>Embryophyta</taxon>
        <taxon>Tracheophyta</taxon>
        <taxon>Spermatophyta</taxon>
        <taxon>Magnoliopsida</taxon>
        <taxon>eudicotyledons</taxon>
        <taxon>Gunneridae</taxon>
        <taxon>Pentapetalae</taxon>
        <taxon>asterids</taxon>
        <taxon>lamiids</taxon>
        <taxon>Lamiales</taxon>
        <taxon>Oleaceae</taxon>
        <taxon>Oleeae</taxon>
        <taxon>Fraxinus</taxon>
    </lineage>
</organism>
<dbReference type="Proteomes" id="UP000834106">
    <property type="component" value="Chromosome 5"/>
</dbReference>
<sequence length="136" mass="15252">MLFAVYEESCGSSTAQGVSASERLYAIAAWGAREELEWWDWLPATKVVADERDSLLNGSGKLLCEFLHVDDLPDTVVLLMENYSGLDDVNDSSKPDGRPKKLMDNSKLAAIGWEAKIYLKEGLKDTYKWYLENAVN</sequence>
<dbReference type="AlphaFoldDB" id="A0AAD2DNF1"/>
<dbReference type="Gene3D" id="3.40.50.720">
    <property type="entry name" value="NAD(P)-binding Rossmann-like Domain"/>
    <property type="match status" value="1"/>
</dbReference>
<name>A0AAD2DNF1_9LAMI</name>
<dbReference type="InterPro" id="IPR036291">
    <property type="entry name" value="NAD(P)-bd_dom_sf"/>
</dbReference>
<dbReference type="SUPFAM" id="SSF51735">
    <property type="entry name" value="NAD(P)-binding Rossmann-fold domains"/>
    <property type="match status" value="1"/>
</dbReference>
<evidence type="ECO:0000313" key="2">
    <source>
        <dbReference type="Proteomes" id="UP000834106"/>
    </source>
</evidence>
<dbReference type="PANTHER" id="PTHR43238:SF1">
    <property type="entry name" value="GDP-L-FUCOSE SYNTHASE"/>
    <property type="match status" value="1"/>
</dbReference>
<proteinExistence type="predicted"/>
<gene>
    <name evidence="1" type="ORF">FPE_LOCUS8467</name>
</gene>
<dbReference type="EMBL" id="OU503040">
    <property type="protein sequence ID" value="CAI9761037.1"/>
    <property type="molecule type" value="Genomic_DNA"/>
</dbReference>
<accession>A0AAD2DNF1</accession>
<keyword evidence="2" id="KW-1185">Reference proteome</keyword>
<protein>
    <submittedName>
        <fullName evidence="1">Uncharacterized protein</fullName>
    </submittedName>
</protein>